<proteinExistence type="predicted"/>
<name>A0A1A9W194_9MUSC</name>
<evidence type="ECO:0000313" key="4">
    <source>
        <dbReference type="Proteomes" id="UP000091820"/>
    </source>
</evidence>
<evidence type="ECO:0000313" key="3">
    <source>
        <dbReference type="EnsemblMetazoa" id="GBRI002625-PA"/>
    </source>
</evidence>
<accession>A0A1A9W194</accession>
<dbReference type="Pfam" id="PF00089">
    <property type="entry name" value="Trypsin"/>
    <property type="match status" value="1"/>
</dbReference>
<dbReference type="STRING" id="37001.A0A1A9W194"/>
<dbReference type="EnsemblMetazoa" id="GBRI002625-RA">
    <property type="protein sequence ID" value="GBRI002625-PA"/>
    <property type="gene ID" value="GBRI002625"/>
</dbReference>
<dbReference type="Proteomes" id="UP000091820">
    <property type="component" value="Unassembled WGS sequence"/>
</dbReference>
<dbReference type="GO" id="GO:0004252">
    <property type="term" value="F:serine-type endopeptidase activity"/>
    <property type="evidence" value="ECO:0007669"/>
    <property type="project" value="InterPro"/>
</dbReference>
<dbReference type="GO" id="GO:0006508">
    <property type="term" value="P:proteolysis"/>
    <property type="evidence" value="ECO:0007669"/>
    <property type="project" value="InterPro"/>
</dbReference>
<evidence type="ECO:0000259" key="2">
    <source>
        <dbReference type="Pfam" id="PF00089"/>
    </source>
</evidence>
<dbReference type="Gene3D" id="2.40.10.10">
    <property type="entry name" value="Trypsin-like serine proteases"/>
    <property type="match status" value="2"/>
</dbReference>
<evidence type="ECO:0000256" key="1">
    <source>
        <dbReference type="ARBA" id="ARBA00023157"/>
    </source>
</evidence>
<dbReference type="InterPro" id="IPR009003">
    <property type="entry name" value="Peptidase_S1_PA"/>
</dbReference>
<dbReference type="VEuPathDB" id="VectorBase:GBRI002625"/>
<dbReference type="InterPro" id="IPR043504">
    <property type="entry name" value="Peptidase_S1_PA_chymotrypsin"/>
</dbReference>
<dbReference type="InterPro" id="IPR001254">
    <property type="entry name" value="Trypsin_dom"/>
</dbReference>
<reference evidence="3" key="2">
    <citation type="submission" date="2020-05" db="UniProtKB">
        <authorList>
            <consortium name="EnsemblMetazoa"/>
        </authorList>
    </citation>
    <scope>IDENTIFICATION</scope>
    <source>
        <strain evidence="3">IAEA</strain>
    </source>
</reference>
<keyword evidence="1" id="KW-1015">Disulfide bond</keyword>
<protein>
    <recommendedName>
        <fullName evidence="2">Peptidase S1 domain-containing protein</fullName>
    </recommendedName>
</protein>
<reference evidence="4" key="1">
    <citation type="submission" date="2014-03" db="EMBL/GenBank/DDBJ databases">
        <authorList>
            <person name="Aksoy S."/>
            <person name="Warren W."/>
            <person name="Wilson R.K."/>
        </authorList>
    </citation>
    <scope>NUCLEOTIDE SEQUENCE [LARGE SCALE GENOMIC DNA]</scope>
    <source>
        <strain evidence="4">IAEA</strain>
    </source>
</reference>
<dbReference type="AlphaFoldDB" id="A0A1A9W194"/>
<dbReference type="PANTHER" id="PTHR24271">
    <property type="entry name" value="KALLIKREIN-RELATED"/>
    <property type="match status" value="1"/>
</dbReference>
<keyword evidence="4" id="KW-1185">Reference proteome</keyword>
<organism evidence="3 4">
    <name type="scientific">Glossina brevipalpis</name>
    <dbReference type="NCBI Taxonomy" id="37001"/>
    <lineage>
        <taxon>Eukaryota</taxon>
        <taxon>Metazoa</taxon>
        <taxon>Ecdysozoa</taxon>
        <taxon>Arthropoda</taxon>
        <taxon>Hexapoda</taxon>
        <taxon>Insecta</taxon>
        <taxon>Pterygota</taxon>
        <taxon>Neoptera</taxon>
        <taxon>Endopterygota</taxon>
        <taxon>Diptera</taxon>
        <taxon>Brachycera</taxon>
        <taxon>Muscomorpha</taxon>
        <taxon>Hippoboscoidea</taxon>
        <taxon>Glossinidae</taxon>
        <taxon>Glossina</taxon>
    </lineage>
</organism>
<sequence length="286" mass="32627">MLLKEVTLYCGKGANQKVWNESLTKNKQKQAKKLDVGHIDTTYERYKVWLEWEKSEKHPAQMGILLHEDIVLTSLAQPGKVVYGLTLYTASPPKANTVKYKLFETYNGGDNYAQKLTVVRLQRNLSADATVNFIQIPTEEPPIVGKVCGMVSVGRKFNESSEVLAIIKPPDICGNSHKLRDKDLCVGLYEEGKRTHCSYFYDGSPLICNDTLTCISAAIKPCNETKARICMSVFHYSDWIKEAIKRIRKLEDDEDPLEDEDKEKGYDLKPLWILYIFIANMCFMII</sequence>
<dbReference type="PANTHER" id="PTHR24271:SF50">
    <property type="match status" value="1"/>
</dbReference>
<feature type="domain" description="Peptidase S1" evidence="2">
    <location>
        <begin position="60"/>
        <end position="240"/>
    </location>
</feature>
<dbReference type="SUPFAM" id="SSF50494">
    <property type="entry name" value="Trypsin-like serine proteases"/>
    <property type="match status" value="1"/>
</dbReference>